<proteinExistence type="predicted"/>
<accession>A0A166T1D6</accession>
<keyword evidence="5" id="KW-1185">Reference proteome</keyword>
<evidence type="ECO:0000313" key="4">
    <source>
        <dbReference type="Proteomes" id="UP000077384"/>
    </source>
</evidence>
<reference evidence="3 5" key="2">
    <citation type="journal article" date="2016" name="Front. Microbiol.">
        <title>Industrial Acetogenic Biocatalysts: A Comparative Metabolic and Genomic Analysis.</title>
        <authorList>
            <person name="Bengelsdorf F."/>
            <person name="Poehlein A."/>
            <person name="Sonja S."/>
            <person name="Erz C."/>
            <person name="Hummel T."/>
            <person name="Hoffmeister S."/>
            <person name="Daniel R."/>
            <person name="Durre P."/>
        </authorList>
    </citation>
    <scope>NUCLEOTIDE SEQUENCE [LARGE SCALE GENOMIC DNA]</scope>
    <source>
        <strain evidence="3 5">PTA-10522</strain>
    </source>
</reference>
<reference evidence="2 4" key="1">
    <citation type="journal article" date="2015" name="Biotechnol. Bioeng.">
        <title>Genome sequence and phenotypic characterization of Caulobacter segnis.</title>
        <authorList>
            <person name="Patel S."/>
            <person name="Fletcher B."/>
            <person name="Scott D.C."/>
            <person name="Ely B."/>
        </authorList>
    </citation>
    <scope>NUCLEOTIDE SEQUENCE [LARGE SCALE GENOMIC DNA]</scope>
    <source>
        <strain evidence="2 4">PS02</strain>
    </source>
</reference>
<feature type="domain" description="DUF1540" evidence="1">
    <location>
        <begin position="9"/>
        <end position="51"/>
    </location>
</feature>
<dbReference type="Proteomes" id="UP000077384">
    <property type="component" value="Unassembled WGS sequence"/>
</dbReference>
<evidence type="ECO:0000313" key="3">
    <source>
        <dbReference type="EMBL" id="OBR90804.1"/>
    </source>
</evidence>
<sequence length="55" mass="6274">MNNTENNSIGCIVNECRFHAKNTNYCTLDKIQVTKHESMAKDVQCTDCGSFMKQE</sequence>
<dbReference type="AlphaFoldDB" id="A0A166T1D6"/>
<dbReference type="InterPro" id="IPR011437">
    <property type="entry name" value="DUF1540"/>
</dbReference>
<evidence type="ECO:0000313" key="2">
    <source>
        <dbReference type="EMBL" id="OAA93061.1"/>
    </source>
</evidence>
<comment type="caution">
    <text evidence="2">The sequence shown here is derived from an EMBL/GenBank/DDBJ whole genome shotgun (WGS) entry which is preliminary data.</text>
</comment>
<dbReference type="Proteomes" id="UP000093694">
    <property type="component" value="Unassembled WGS sequence"/>
</dbReference>
<name>A0A166T1D6_9CLOT</name>
<evidence type="ECO:0000313" key="5">
    <source>
        <dbReference type="Proteomes" id="UP000093694"/>
    </source>
</evidence>
<dbReference type="RefSeq" id="WP_013240768.1">
    <property type="nucleotide sequence ID" value="NZ_LITQ01000015.1"/>
</dbReference>
<dbReference type="EMBL" id="LROR01000088">
    <property type="protein sequence ID" value="OBR90804.1"/>
    <property type="molecule type" value="Genomic_DNA"/>
</dbReference>
<protein>
    <recommendedName>
        <fullName evidence="1">DUF1540 domain-containing protein</fullName>
    </recommendedName>
</protein>
<dbReference type="Pfam" id="PF07561">
    <property type="entry name" value="DUF1540"/>
    <property type="match status" value="1"/>
</dbReference>
<dbReference type="EMBL" id="LITQ01000015">
    <property type="protein sequence ID" value="OAA93061.1"/>
    <property type="molecule type" value="Genomic_DNA"/>
</dbReference>
<dbReference type="PATRIC" id="fig|1705578.3.peg.764"/>
<gene>
    <name evidence="3" type="ORF">CLCOS_37790</name>
    <name evidence="2" type="ORF">WX73_00379</name>
</gene>
<evidence type="ECO:0000259" key="1">
    <source>
        <dbReference type="Pfam" id="PF07561"/>
    </source>
</evidence>
<organism evidence="2 4">
    <name type="scientific">Clostridium coskatii</name>
    <dbReference type="NCBI Taxonomy" id="1705578"/>
    <lineage>
        <taxon>Bacteria</taxon>
        <taxon>Bacillati</taxon>
        <taxon>Bacillota</taxon>
        <taxon>Clostridia</taxon>
        <taxon>Eubacteriales</taxon>
        <taxon>Clostridiaceae</taxon>
        <taxon>Clostridium</taxon>
    </lineage>
</organism>